<accession>A0ABZ0D3L5</accession>
<dbReference type="Gene3D" id="1.10.10.1710">
    <property type="entry name" value="Deoxyribodipyrimidine photolyase-related"/>
    <property type="match status" value="1"/>
</dbReference>
<dbReference type="PANTHER" id="PTHR38657:SF1">
    <property type="entry name" value="SLR1343 PROTEIN"/>
    <property type="match status" value="1"/>
</dbReference>
<evidence type="ECO:0000313" key="2">
    <source>
        <dbReference type="Proteomes" id="UP001303946"/>
    </source>
</evidence>
<gene>
    <name evidence="1" type="ORF">RXV79_08500</name>
</gene>
<dbReference type="Pfam" id="PF04244">
    <property type="entry name" value="DPRP"/>
    <property type="match status" value="1"/>
</dbReference>
<dbReference type="PANTHER" id="PTHR38657">
    <property type="entry name" value="SLR1343 PROTEIN"/>
    <property type="match status" value="1"/>
</dbReference>
<reference evidence="1 2" key="1">
    <citation type="submission" date="2023-10" db="EMBL/GenBank/DDBJ databases">
        <title>Bacteria for the degradation of biodegradable plastic PBAT(Polybutylene adipate terephthalate).</title>
        <authorList>
            <person name="Weon H.-Y."/>
            <person name="Yeon J."/>
        </authorList>
    </citation>
    <scope>NUCLEOTIDE SEQUENCE [LARGE SCALE GENOMIC DNA]</scope>
    <source>
        <strain evidence="1 2">SBD 7-3</strain>
    </source>
</reference>
<dbReference type="RefSeq" id="WP_316702989.1">
    <property type="nucleotide sequence ID" value="NZ_CP136336.1"/>
</dbReference>
<dbReference type="Gene3D" id="1.10.579.10">
    <property type="entry name" value="DNA Cyclobutane Dipyrimidine Photolyase, subunit A, domain 3"/>
    <property type="match status" value="1"/>
</dbReference>
<dbReference type="InterPro" id="IPR007357">
    <property type="entry name" value="PhrB-like"/>
</dbReference>
<dbReference type="InterPro" id="IPR036134">
    <property type="entry name" value="Crypto/Photolyase_FAD-like_sf"/>
</dbReference>
<dbReference type="EMBL" id="CP136336">
    <property type="protein sequence ID" value="WOB10091.1"/>
    <property type="molecule type" value="Genomic_DNA"/>
</dbReference>
<dbReference type="InterPro" id="IPR014729">
    <property type="entry name" value="Rossmann-like_a/b/a_fold"/>
</dbReference>
<protein>
    <submittedName>
        <fullName evidence="1">Cryptochrome/photolyase family protein</fullName>
    </submittedName>
</protein>
<dbReference type="Gene3D" id="1.25.40.80">
    <property type="match status" value="1"/>
</dbReference>
<organism evidence="1 2">
    <name type="scientific">Piscinibacter gummiphilus</name>
    <dbReference type="NCBI Taxonomy" id="946333"/>
    <lineage>
        <taxon>Bacteria</taxon>
        <taxon>Pseudomonadati</taxon>
        <taxon>Pseudomonadota</taxon>
        <taxon>Betaproteobacteria</taxon>
        <taxon>Burkholderiales</taxon>
        <taxon>Sphaerotilaceae</taxon>
        <taxon>Piscinibacter</taxon>
    </lineage>
</organism>
<name>A0ABZ0D3L5_9BURK</name>
<dbReference type="SUPFAM" id="SSF48173">
    <property type="entry name" value="Cryptochrome/photolyase FAD-binding domain"/>
    <property type="match status" value="1"/>
</dbReference>
<dbReference type="Gene3D" id="3.40.50.620">
    <property type="entry name" value="HUPs"/>
    <property type="match status" value="1"/>
</dbReference>
<proteinExistence type="predicted"/>
<keyword evidence="2" id="KW-1185">Reference proteome</keyword>
<dbReference type="InterPro" id="IPR052551">
    <property type="entry name" value="UV-DNA_repair_photolyase"/>
</dbReference>
<dbReference type="Proteomes" id="UP001303946">
    <property type="component" value="Chromosome"/>
</dbReference>
<sequence>MTPLRTLVLVLGDQLDLDAAAFDGFDPAQDAVWMAEAAEESTHVWSSKQRIALFLAAMRHFAEALRAAGRPLHYRRLDDPGNLGTLAAELQASLASLSPQRVVMTAPGDWRVWQSLKAVVERAGLVLDVREDRHFFATVREFAAHAKNRKSLRLEYFYRELRQRHGVLMEDGGPVGGRWNFDADNREAFGSEGPGLVPPRATFAPDAVTREVLALVETRFAQHPGSLASFAWPVTRAQALTALQAFIEERLPLFGRYEDAMWPGEPWLYHSQLSAALNLKLLTAREVVHAAEAAYRAGHAPLESAEGFIRQILGWREYVRGIYWTQMPGYLERNALDARHDLPAWYWTGDTDMACLRDALTQTLAHGYAHHIQRLMVIGLFTLLLGVRPQQVHAWYLSVYVDAVEWVELPNTLGMSQYGDGGLMASKPYVATGKYIQRMGNSCAGCRYDPAQRIGERACPYTTLYWDFLLRHEKLLAGNTRMAMQLKNLARLNDADRAAVRQRAEEIRAAATAAP</sequence>
<evidence type="ECO:0000313" key="1">
    <source>
        <dbReference type="EMBL" id="WOB10091.1"/>
    </source>
</evidence>